<reference evidence="2" key="1">
    <citation type="journal article" date="2021" name="Nat. Commun.">
        <title>Genetic determinants of endophytism in the Arabidopsis root mycobiome.</title>
        <authorList>
            <person name="Mesny F."/>
            <person name="Miyauchi S."/>
            <person name="Thiergart T."/>
            <person name="Pickel B."/>
            <person name="Atanasova L."/>
            <person name="Karlsson M."/>
            <person name="Huettel B."/>
            <person name="Barry K.W."/>
            <person name="Haridas S."/>
            <person name="Chen C."/>
            <person name="Bauer D."/>
            <person name="Andreopoulos W."/>
            <person name="Pangilinan J."/>
            <person name="LaButti K."/>
            <person name="Riley R."/>
            <person name="Lipzen A."/>
            <person name="Clum A."/>
            <person name="Drula E."/>
            <person name="Henrissat B."/>
            <person name="Kohler A."/>
            <person name="Grigoriev I.V."/>
            <person name="Martin F.M."/>
            <person name="Hacquard S."/>
        </authorList>
    </citation>
    <scope>NUCLEOTIDE SEQUENCE</scope>
    <source>
        <strain evidence="2">MPI-CAGE-AT-0021</strain>
    </source>
</reference>
<accession>A0A9P9JAG1</accession>
<keyword evidence="3" id="KW-1185">Reference proteome</keyword>
<gene>
    <name evidence="2" type="ORF">B0J13DRAFT_674039</name>
</gene>
<protein>
    <submittedName>
        <fullName evidence="2">Uncharacterized protein</fullName>
    </submittedName>
</protein>
<name>A0A9P9JAG1_9HYPO</name>
<evidence type="ECO:0000256" key="1">
    <source>
        <dbReference type="SAM" id="SignalP"/>
    </source>
</evidence>
<dbReference type="AlphaFoldDB" id="A0A9P9JAG1"/>
<dbReference type="Proteomes" id="UP000717696">
    <property type="component" value="Unassembled WGS sequence"/>
</dbReference>
<organism evidence="2 3">
    <name type="scientific">Dactylonectria estremocensis</name>
    <dbReference type="NCBI Taxonomy" id="1079267"/>
    <lineage>
        <taxon>Eukaryota</taxon>
        <taxon>Fungi</taxon>
        <taxon>Dikarya</taxon>
        <taxon>Ascomycota</taxon>
        <taxon>Pezizomycotina</taxon>
        <taxon>Sordariomycetes</taxon>
        <taxon>Hypocreomycetidae</taxon>
        <taxon>Hypocreales</taxon>
        <taxon>Nectriaceae</taxon>
        <taxon>Dactylonectria</taxon>
    </lineage>
</organism>
<dbReference type="EMBL" id="JAGMUU010000006">
    <property type="protein sequence ID" value="KAH7150351.1"/>
    <property type="molecule type" value="Genomic_DNA"/>
</dbReference>
<comment type="caution">
    <text evidence="2">The sequence shown here is derived from an EMBL/GenBank/DDBJ whole genome shotgun (WGS) entry which is preliminary data.</text>
</comment>
<evidence type="ECO:0000313" key="3">
    <source>
        <dbReference type="Proteomes" id="UP000717696"/>
    </source>
</evidence>
<sequence>MFSLGALATVAAALVGSTEALPQLKRDNWGGAVSLGPTTSTIIKAVTTIIPGTAPSTQDGVLFLWPGMSNGTGDLVQTTLESWPDNSWCGATTGQWCVRASLFGSFGQLDGDGSPVSGDQKVKIVYELLEDNDTWRQTVTDADTSAALSSFEYKSGPYMRGYGTGTECNDGCTPTIAEQRYVNTVITLSGVDTNFGNTIATSQGATYSGLTSSEGGKVWTISEIVVPSMS</sequence>
<feature type="signal peptide" evidence="1">
    <location>
        <begin position="1"/>
        <end position="20"/>
    </location>
</feature>
<proteinExistence type="predicted"/>
<evidence type="ECO:0000313" key="2">
    <source>
        <dbReference type="EMBL" id="KAH7150351.1"/>
    </source>
</evidence>
<feature type="chain" id="PRO_5040235626" evidence="1">
    <location>
        <begin position="21"/>
        <end position="230"/>
    </location>
</feature>
<dbReference type="OrthoDB" id="5086500at2759"/>
<keyword evidence="1" id="KW-0732">Signal</keyword>